<comment type="caution">
    <text evidence="2">The sequence shown here is derived from an EMBL/GenBank/DDBJ whole genome shotgun (WGS) entry which is preliminary data.</text>
</comment>
<keyword evidence="3" id="KW-1185">Reference proteome</keyword>
<keyword evidence="1" id="KW-0472">Membrane</keyword>
<name>A0ABQ5V329_9PROT</name>
<feature type="transmembrane region" description="Helical" evidence="1">
    <location>
        <begin position="16"/>
        <end position="34"/>
    </location>
</feature>
<organism evidence="2 3">
    <name type="scientific">Algimonas porphyrae</name>
    <dbReference type="NCBI Taxonomy" id="1128113"/>
    <lineage>
        <taxon>Bacteria</taxon>
        <taxon>Pseudomonadati</taxon>
        <taxon>Pseudomonadota</taxon>
        <taxon>Alphaproteobacteria</taxon>
        <taxon>Maricaulales</taxon>
        <taxon>Robiginitomaculaceae</taxon>
        <taxon>Algimonas</taxon>
    </lineage>
</organism>
<dbReference type="Proteomes" id="UP001161390">
    <property type="component" value="Unassembled WGS sequence"/>
</dbReference>
<proteinExistence type="predicted"/>
<feature type="transmembrane region" description="Helical" evidence="1">
    <location>
        <begin position="81"/>
        <end position="114"/>
    </location>
</feature>
<gene>
    <name evidence="2" type="ORF">GCM10007854_28960</name>
</gene>
<evidence type="ECO:0000313" key="2">
    <source>
        <dbReference type="EMBL" id="GLQ21941.1"/>
    </source>
</evidence>
<reference evidence="2" key="2">
    <citation type="submission" date="2023-01" db="EMBL/GenBank/DDBJ databases">
        <title>Draft genome sequence of Algimonas porphyrae strain NBRC 108216.</title>
        <authorList>
            <person name="Sun Q."/>
            <person name="Mori K."/>
        </authorList>
    </citation>
    <scope>NUCLEOTIDE SEQUENCE</scope>
    <source>
        <strain evidence="2">NBRC 108216</strain>
    </source>
</reference>
<sequence>MTGLQTWLTGGPRPVWLRYLLLIAAASGIIRFALGTPWMRESAVLYVLIPYLIGIAIYLFTPVAKSDRFLARLWRNLRTALIVMMATSLLLFEGFLCVLVFLPIYVFFALLAALIYPGPTARDRSWRDKTRMSVIPVLVVILSMDGIRGMDISFGPDRDVLVSRTATLELTPAEIRSNIIGHTYPEAGRTRFLALFPRPVAVEAQSLAVGARHTAHMEYRRWGVPGLNVHKGTSIMEFTHNTETELRAQFIHDDTYLSHYMLFQSWALEMTPRADGQTDVTLTVGYERLLAPAWYFGPLQKRAVGDGLDYALHAIIGGAA</sequence>
<accession>A0ABQ5V329</accession>
<dbReference type="RefSeq" id="WP_284374033.1">
    <property type="nucleotide sequence ID" value="NZ_BSNJ01000007.1"/>
</dbReference>
<protein>
    <recommendedName>
        <fullName evidence="4">SRPBCC family protein</fullName>
    </recommendedName>
</protein>
<feature type="transmembrane region" description="Helical" evidence="1">
    <location>
        <begin position="43"/>
        <end position="61"/>
    </location>
</feature>
<dbReference type="EMBL" id="BSNJ01000007">
    <property type="protein sequence ID" value="GLQ21941.1"/>
    <property type="molecule type" value="Genomic_DNA"/>
</dbReference>
<evidence type="ECO:0008006" key="4">
    <source>
        <dbReference type="Google" id="ProtNLM"/>
    </source>
</evidence>
<evidence type="ECO:0000313" key="3">
    <source>
        <dbReference type="Proteomes" id="UP001161390"/>
    </source>
</evidence>
<evidence type="ECO:0000256" key="1">
    <source>
        <dbReference type="SAM" id="Phobius"/>
    </source>
</evidence>
<keyword evidence="1" id="KW-0812">Transmembrane</keyword>
<reference evidence="2" key="1">
    <citation type="journal article" date="2014" name="Int. J. Syst. Evol. Microbiol.">
        <title>Complete genome of a new Firmicutes species belonging to the dominant human colonic microbiota ('Ruminococcus bicirculans') reveals two chromosomes and a selective capacity to utilize plant glucans.</title>
        <authorList>
            <consortium name="NISC Comparative Sequencing Program"/>
            <person name="Wegmann U."/>
            <person name="Louis P."/>
            <person name="Goesmann A."/>
            <person name="Henrissat B."/>
            <person name="Duncan S.H."/>
            <person name="Flint H.J."/>
        </authorList>
    </citation>
    <scope>NUCLEOTIDE SEQUENCE</scope>
    <source>
        <strain evidence="2">NBRC 108216</strain>
    </source>
</reference>
<keyword evidence="1" id="KW-1133">Transmembrane helix</keyword>